<accession>A0ABQ1WXT0</accession>
<dbReference type="EMBL" id="BMGS01000005">
    <property type="protein sequence ID" value="GGG46529.1"/>
    <property type="molecule type" value="Genomic_DNA"/>
</dbReference>
<name>A0ABQ1WXT0_9BACT</name>
<proteinExistence type="predicted"/>
<comment type="caution">
    <text evidence="3">The sequence shown here is derived from an EMBL/GenBank/DDBJ whole genome shotgun (WGS) entry which is preliminary data.</text>
</comment>
<organism evidence="3 4">
    <name type="scientific">Hymenobacter glacieicola</name>
    <dbReference type="NCBI Taxonomy" id="1562124"/>
    <lineage>
        <taxon>Bacteria</taxon>
        <taxon>Pseudomonadati</taxon>
        <taxon>Bacteroidota</taxon>
        <taxon>Cytophagia</taxon>
        <taxon>Cytophagales</taxon>
        <taxon>Hymenobacteraceae</taxon>
        <taxon>Hymenobacter</taxon>
    </lineage>
</organism>
<feature type="chain" id="PRO_5046262508" evidence="2">
    <location>
        <begin position="18"/>
        <end position="72"/>
    </location>
</feature>
<evidence type="ECO:0000256" key="1">
    <source>
        <dbReference type="SAM" id="MobiDB-lite"/>
    </source>
</evidence>
<keyword evidence="4" id="KW-1185">Reference proteome</keyword>
<evidence type="ECO:0000313" key="3">
    <source>
        <dbReference type="EMBL" id="GGG46529.1"/>
    </source>
</evidence>
<dbReference type="Proteomes" id="UP000601361">
    <property type="component" value="Unassembled WGS sequence"/>
</dbReference>
<feature type="region of interest" description="Disordered" evidence="1">
    <location>
        <begin position="45"/>
        <end position="72"/>
    </location>
</feature>
<evidence type="ECO:0000256" key="2">
    <source>
        <dbReference type="SAM" id="SignalP"/>
    </source>
</evidence>
<evidence type="ECO:0000313" key="4">
    <source>
        <dbReference type="Proteomes" id="UP000601361"/>
    </source>
</evidence>
<keyword evidence="2" id="KW-0732">Signal</keyword>
<dbReference type="PROSITE" id="PS51257">
    <property type="entry name" value="PROKAR_LIPOPROTEIN"/>
    <property type="match status" value="1"/>
</dbReference>
<feature type="compositionally biased region" description="Polar residues" evidence="1">
    <location>
        <begin position="62"/>
        <end position="72"/>
    </location>
</feature>
<feature type="compositionally biased region" description="Basic and acidic residues" evidence="1">
    <location>
        <begin position="45"/>
        <end position="56"/>
    </location>
</feature>
<feature type="signal peptide" evidence="2">
    <location>
        <begin position="1"/>
        <end position="17"/>
    </location>
</feature>
<dbReference type="RefSeq" id="WP_188558016.1">
    <property type="nucleotide sequence ID" value="NZ_BMGS01000005.1"/>
</dbReference>
<reference evidence="4" key="1">
    <citation type="journal article" date="2019" name="Int. J. Syst. Evol. Microbiol.">
        <title>The Global Catalogue of Microorganisms (GCM) 10K type strain sequencing project: providing services to taxonomists for standard genome sequencing and annotation.</title>
        <authorList>
            <consortium name="The Broad Institute Genomics Platform"/>
            <consortium name="The Broad Institute Genome Sequencing Center for Infectious Disease"/>
            <person name="Wu L."/>
            <person name="Ma J."/>
        </authorList>
    </citation>
    <scope>NUCLEOTIDE SEQUENCE [LARGE SCALE GENOMIC DNA]</scope>
    <source>
        <strain evidence="4">CGMCC 1.12990</strain>
    </source>
</reference>
<gene>
    <name evidence="3" type="ORF">GCM10011378_23400</name>
</gene>
<sequence length="72" mass="7490">MKKVSFFALAAIALLFAACNDKKPGAAQSVENVESSGDAQLDAMEEKANAVRDSADARTAALENSTDSVQAE</sequence>
<protein>
    <submittedName>
        <fullName evidence="3">Uncharacterized protein</fullName>
    </submittedName>
</protein>